<dbReference type="EMBL" id="FRAU01000004">
    <property type="protein sequence ID" value="SHK60286.1"/>
    <property type="molecule type" value="Genomic_DNA"/>
</dbReference>
<evidence type="ECO:0000313" key="3">
    <source>
        <dbReference type="Proteomes" id="UP000185812"/>
    </source>
</evidence>
<dbReference type="InterPro" id="IPR034804">
    <property type="entry name" value="SQR/QFR_C/D"/>
</dbReference>
<keyword evidence="1" id="KW-0812">Transmembrane</keyword>
<dbReference type="Proteomes" id="UP000185812">
    <property type="component" value="Unassembled WGS sequence"/>
</dbReference>
<dbReference type="SUPFAM" id="SSF81343">
    <property type="entry name" value="Fumarate reductase respiratory complex transmembrane subunits"/>
    <property type="match status" value="1"/>
</dbReference>
<feature type="transmembrane region" description="Helical" evidence="1">
    <location>
        <begin position="99"/>
        <end position="120"/>
    </location>
</feature>
<evidence type="ECO:0000256" key="1">
    <source>
        <dbReference type="SAM" id="Phobius"/>
    </source>
</evidence>
<dbReference type="AlphaFoldDB" id="A0A1M6TTN9"/>
<keyword evidence="1" id="KW-1133">Transmembrane helix</keyword>
<feature type="transmembrane region" description="Helical" evidence="1">
    <location>
        <begin position="140"/>
        <end position="164"/>
    </location>
</feature>
<keyword evidence="3" id="KW-1185">Reference proteome</keyword>
<dbReference type="RefSeq" id="WP_072715384.1">
    <property type="nucleotide sequence ID" value="NZ_FRAU01000004.1"/>
</dbReference>
<proteinExistence type="predicted"/>
<evidence type="ECO:0000313" key="2">
    <source>
        <dbReference type="EMBL" id="SHK60286.1"/>
    </source>
</evidence>
<gene>
    <name evidence="2" type="ORF">SAMN04488087_1531</name>
</gene>
<dbReference type="Gene3D" id="1.20.1300.10">
    <property type="entry name" value="Fumarate reductase/succinate dehydrogenase, transmembrane subunit"/>
    <property type="match status" value="1"/>
</dbReference>
<keyword evidence="1" id="KW-0472">Membrane</keyword>
<reference evidence="3" key="1">
    <citation type="submission" date="2016-11" db="EMBL/GenBank/DDBJ databases">
        <authorList>
            <person name="Varghese N."/>
            <person name="Submissions S."/>
        </authorList>
    </citation>
    <scope>NUCLEOTIDE SEQUENCE [LARGE SCALE GENOMIC DNA]</scope>
    <source>
        <strain evidence="3">DSM 22212</strain>
    </source>
</reference>
<protein>
    <submittedName>
        <fullName evidence="2">Succinate dehydrogenase subunit D</fullName>
    </submittedName>
</protein>
<accession>A0A1M6TTN9</accession>
<dbReference type="OrthoDB" id="1492469at2"/>
<dbReference type="STRING" id="633813.SAMN04488087_1531"/>
<feature type="transmembrane region" description="Helical" evidence="1">
    <location>
        <begin position="17"/>
        <end position="36"/>
    </location>
</feature>
<sequence>MATQYGKTSRSHALNWFLHRITGTFLIFLLITHFWVQHYDAQTASVAAQVLSSEQIEAGALPDYPEAAKEAVRARYGPDAQVTPYDVVMLRLADPVYAVLWKGFNILFLIFALHHGFYGLNNILTDYIRHPFGRVLAQTLSWTLALVLLIVGLYSIIVAGWGYAPEF</sequence>
<dbReference type="GO" id="GO:0016020">
    <property type="term" value="C:membrane"/>
    <property type="evidence" value="ECO:0007669"/>
    <property type="project" value="InterPro"/>
</dbReference>
<organism evidence="2 3">
    <name type="scientific">Rhodothermus profundi</name>
    <dbReference type="NCBI Taxonomy" id="633813"/>
    <lineage>
        <taxon>Bacteria</taxon>
        <taxon>Pseudomonadati</taxon>
        <taxon>Rhodothermota</taxon>
        <taxon>Rhodothermia</taxon>
        <taxon>Rhodothermales</taxon>
        <taxon>Rhodothermaceae</taxon>
        <taxon>Rhodothermus</taxon>
    </lineage>
</organism>
<name>A0A1M6TTN9_9BACT</name>